<name>A0A6C0K7M1_9ZZZZ</name>
<dbReference type="Pfam" id="PF18406">
    <property type="entry name" value="DUF1281_C"/>
    <property type="match status" value="1"/>
</dbReference>
<dbReference type="EMBL" id="MN740798">
    <property type="protein sequence ID" value="QHU12268.1"/>
    <property type="molecule type" value="Genomic_DNA"/>
</dbReference>
<feature type="domain" description="YubB ferredoxin-like" evidence="1">
    <location>
        <begin position="32"/>
        <end position="108"/>
    </location>
</feature>
<dbReference type="AlphaFoldDB" id="A0A6C0K7M1"/>
<proteinExistence type="predicted"/>
<dbReference type="InterPro" id="IPR041329">
    <property type="entry name" value="YubB_C"/>
</dbReference>
<sequence length="126" mass="14836">MPNDCWNHITITADSGDLFAFMVTELKDVPQWAIKIFRRGAEAVVFKLWSKWVPNFNWLEELLTKYPSCWIKNEWNEEGGREGVWVGSMRTGKKEIKQIEWEGMCIEEKAHRFRDAVKVAEEISSR</sequence>
<accession>A0A6C0K7M1</accession>
<evidence type="ECO:0000259" key="1">
    <source>
        <dbReference type="Pfam" id="PF18406"/>
    </source>
</evidence>
<evidence type="ECO:0000313" key="2">
    <source>
        <dbReference type="EMBL" id="QHU12268.1"/>
    </source>
</evidence>
<organism evidence="2">
    <name type="scientific">viral metagenome</name>
    <dbReference type="NCBI Taxonomy" id="1070528"/>
    <lineage>
        <taxon>unclassified sequences</taxon>
        <taxon>metagenomes</taxon>
        <taxon>organismal metagenomes</taxon>
    </lineage>
</organism>
<protein>
    <recommendedName>
        <fullName evidence="1">YubB ferredoxin-like domain-containing protein</fullName>
    </recommendedName>
</protein>
<reference evidence="2" key="1">
    <citation type="journal article" date="2020" name="Nature">
        <title>Giant virus diversity and host interactions through global metagenomics.</title>
        <authorList>
            <person name="Schulz F."/>
            <person name="Roux S."/>
            <person name="Paez-Espino D."/>
            <person name="Jungbluth S."/>
            <person name="Walsh D.A."/>
            <person name="Denef V.J."/>
            <person name="McMahon K.D."/>
            <person name="Konstantinidis K.T."/>
            <person name="Eloe-Fadrosh E.A."/>
            <person name="Kyrpides N.C."/>
            <person name="Woyke T."/>
        </authorList>
    </citation>
    <scope>NUCLEOTIDE SEQUENCE</scope>
    <source>
        <strain evidence="2">GVMAG-S-1101171-110</strain>
    </source>
</reference>